<accession>A0A1L7D645</accession>
<reference evidence="1 2" key="1">
    <citation type="submission" date="2014-08" db="EMBL/GenBank/DDBJ databases">
        <title>Complete genome sequence of Corynebacterium phocae M408/89/1(T)(=DSM 44612(T)), isolated from the common seal (Phoca vitulina).</title>
        <authorList>
            <person name="Ruckert C."/>
            <person name="Albersmeier A."/>
            <person name="Winkler A."/>
            <person name="Kalinowski J."/>
        </authorList>
    </citation>
    <scope>NUCLEOTIDE SEQUENCE [LARGE SCALE GENOMIC DNA]</scope>
    <source>
        <strain evidence="1 2">M408/89/1</strain>
    </source>
</reference>
<dbReference type="KEGG" id="cpho:CPHO_12110"/>
<keyword evidence="2" id="KW-1185">Reference proteome</keyword>
<organism evidence="1 2">
    <name type="scientific">Corynebacterium phocae</name>
    <dbReference type="NCBI Taxonomy" id="161895"/>
    <lineage>
        <taxon>Bacteria</taxon>
        <taxon>Bacillati</taxon>
        <taxon>Actinomycetota</taxon>
        <taxon>Actinomycetes</taxon>
        <taxon>Mycobacteriales</taxon>
        <taxon>Corynebacteriaceae</taxon>
        <taxon>Corynebacterium</taxon>
    </lineage>
</organism>
<dbReference type="Proteomes" id="UP000185491">
    <property type="component" value="Chromosome"/>
</dbReference>
<proteinExistence type="predicted"/>
<sequence length="61" mass="6245">MCSGKETSVGSFKQRAEQVDSKAVGKAQAILVGVATTAEFLGEVVIAATANVVQCKSSTLE</sequence>
<evidence type="ECO:0000313" key="2">
    <source>
        <dbReference type="Proteomes" id="UP000185491"/>
    </source>
</evidence>
<protein>
    <submittedName>
        <fullName evidence="1">Uncharacterized protein</fullName>
    </submittedName>
</protein>
<evidence type="ECO:0000313" key="1">
    <source>
        <dbReference type="EMBL" id="APT93511.1"/>
    </source>
</evidence>
<gene>
    <name evidence="1" type="ORF">CPHO_12110</name>
</gene>
<dbReference type="EMBL" id="CP009249">
    <property type="protein sequence ID" value="APT93511.1"/>
    <property type="molecule type" value="Genomic_DNA"/>
</dbReference>
<dbReference type="AlphaFoldDB" id="A0A1L7D645"/>
<name>A0A1L7D645_9CORY</name>